<dbReference type="Proteomes" id="UP001519887">
    <property type="component" value="Unassembled WGS sequence"/>
</dbReference>
<protein>
    <submittedName>
        <fullName evidence="1">Carbohydrate ABC transporter substrate-binding protein</fullName>
    </submittedName>
</protein>
<organism evidence="1 2">
    <name type="scientific">Paenibacillus sepulcri</name>
    <dbReference type="NCBI Taxonomy" id="359917"/>
    <lineage>
        <taxon>Bacteria</taxon>
        <taxon>Bacillati</taxon>
        <taxon>Bacillota</taxon>
        <taxon>Bacilli</taxon>
        <taxon>Bacillales</taxon>
        <taxon>Paenibacillaceae</taxon>
        <taxon>Paenibacillus</taxon>
    </lineage>
</organism>
<comment type="caution">
    <text evidence="1">The sequence shown here is derived from an EMBL/GenBank/DDBJ whole genome shotgun (WGS) entry which is preliminary data.</text>
</comment>
<evidence type="ECO:0000313" key="1">
    <source>
        <dbReference type="EMBL" id="MBW7459159.1"/>
    </source>
</evidence>
<proteinExistence type="predicted"/>
<gene>
    <name evidence="1" type="ORF">K0U00_34420</name>
</gene>
<sequence length="61" mass="6624">FVGEALQEHYTHPYELEIATRLTEAAEDLAIGGLDVNSAIRKAEEAINKDVETLKTTIGAP</sequence>
<evidence type="ECO:0000313" key="2">
    <source>
        <dbReference type="Proteomes" id="UP001519887"/>
    </source>
</evidence>
<keyword evidence="2" id="KW-1185">Reference proteome</keyword>
<name>A0ABS7CE32_9BACL</name>
<feature type="non-terminal residue" evidence="1">
    <location>
        <position position="1"/>
    </location>
</feature>
<dbReference type="EMBL" id="JAHZIK010001508">
    <property type="protein sequence ID" value="MBW7459159.1"/>
    <property type="molecule type" value="Genomic_DNA"/>
</dbReference>
<accession>A0ABS7CE32</accession>
<reference evidence="1 2" key="1">
    <citation type="submission" date="2021-07" db="EMBL/GenBank/DDBJ databases">
        <title>Paenibacillus radiodurans sp. nov., isolated from the southeastern edge of Tengger Desert.</title>
        <authorList>
            <person name="Zhang G."/>
        </authorList>
    </citation>
    <scope>NUCLEOTIDE SEQUENCE [LARGE SCALE GENOMIC DNA]</scope>
    <source>
        <strain evidence="1 2">CCM 7311</strain>
    </source>
</reference>